<dbReference type="PANTHER" id="PTHR34821:SF2">
    <property type="entry name" value="INNER MEMBRANE PROTEIN YDCZ"/>
    <property type="match status" value="1"/>
</dbReference>
<keyword evidence="1" id="KW-0812">Transmembrane</keyword>
<dbReference type="AlphaFoldDB" id="A0A839EUH6"/>
<protein>
    <submittedName>
        <fullName evidence="2">Transporter family-2 protein</fullName>
    </submittedName>
</protein>
<evidence type="ECO:0000313" key="2">
    <source>
        <dbReference type="EMBL" id="MBA8880067.1"/>
    </source>
</evidence>
<dbReference type="RefSeq" id="WP_182550726.1">
    <property type="nucleotide sequence ID" value="NZ_JACGXN010000006.1"/>
</dbReference>
<feature type="transmembrane region" description="Helical" evidence="1">
    <location>
        <begin position="119"/>
        <end position="136"/>
    </location>
</feature>
<evidence type="ECO:0000256" key="1">
    <source>
        <dbReference type="SAM" id="Phobius"/>
    </source>
</evidence>
<feature type="transmembrane region" description="Helical" evidence="1">
    <location>
        <begin position="92"/>
        <end position="112"/>
    </location>
</feature>
<feature type="transmembrane region" description="Helical" evidence="1">
    <location>
        <begin position="35"/>
        <end position="54"/>
    </location>
</feature>
<organism evidence="2 3">
    <name type="scientific">Phyllobacterium myrsinacearum</name>
    <dbReference type="NCBI Taxonomy" id="28101"/>
    <lineage>
        <taxon>Bacteria</taxon>
        <taxon>Pseudomonadati</taxon>
        <taxon>Pseudomonadota</taxon>
        <taxon>Alphaproteobacteria</taxon>
        <taxon>Hyphomicrobiales</taxon>
        <taxon>Phyllobacteriaceae</taxon>
        <taxon>Phyllobacterium</taxon>
    </lineage>
</organism>
<dbReference type="PANTHER" id="PTHR34821">
    <property type="entry name" value="INNER MEMBRANE PROTEIN YDCZ"/>
    <property type="match status" value="1"/>
</dbReference>
<sequence length="155" mass="15836">MTLFILLACLAGVLVGVSRQLNGRLSMSTSPLVASFWNHAVGFAILTVLGFFVGGLLPSGAGNAPWYAYLGGPVGVIFVAAGSWAISRIGAVNTALLIIGGQMVSGVILDFLQSAPASLWASTFGVALILGGMTISRRRGKGAGTPQKADVTLTE</sequence>
<dbReference type="Pfam" id="PF04657">
    <property type="entry name" value="DMT_YdcZ"/>
    <property type="match status" value="1"/>
</dbReference>
<comment type="caution">
    <text evidence="2">The sequence shown here is derived from an EMBL/GenBank/DDBJ whole genome shotgun (WGS) entry which is preliminary data.</text>
</comment>
<name>A0A839EUH6_9HYPH</name>
<reference evidence="2 3" key="1">
    <citation type="submission" date="2020-07" db="EMBL/GenBank/DDBJ databases">
        <title>Genomic Encyclopedia of Type Strains, Phase IV (KMG-V): Genome sequencing to study the core and pangenomes of soil and plant-associated prokaryotes.</title>
        <authorList>
            <person name="Whitman W."/>
        </authorList>
    </citation>
    <scope>NUCLEOTIDE SEQUENCE [LARGE SCALE GENOMIC DNA]</scope>
    <source>
        <strain evidence="2 3">AN3</strain>
    </source>
</reference>
<keyword evidence="3" id="KW-1185">Reference proteome</keyword>
<dbReference type="Proteomes" id="UP000549052">
    <property type="component" value="Unassembled WGS sequence"/>
</dbReference>
<keyword evidence="1" id="KW-0472">Membrane</keyword>
<dbReference type="EMBL" id="JACGXN010000006">
    <property type="protein sequence ID" value="MBA8880067.1"/>
    <property type="molecule type" value="Genomic_DNA"/>
</dbReference>
<accession>A0A839EUH6</accession>
<keyword evidence="1" id="KW-1133">Transmembrane helix</keyword>
<dbReference type="GO" id="GO:0005886">
    <property type="term" value="C:plasma membrane"/>
    <property type="evidence" value="ECO:0007669"/>
    <property type="project" value="TreeGrafter"/>
</dbReference>
<feature type="transmembrane region" description="Helical" evidence="1">
    <location>
        <begin position="66"/>
        <end position="86"/>
    </location>
</feature>
<gene>
    <name evidence="2" type="ORF">FHW16_003786</name>
</gene>
<proteinExistence type="predicted"/>
<dbReference type="InterPro" id="IPR006750">
    <property type="entry name" value="YdcZ"/>
</dbReference>
<evidence type="ECO:0000313" key="3">
    <source>
        <dbReference type="Proteomes" id="UP000549052"/>
    </source>
</evidence>